<accession>A0A5N6L2V2</accession>
<protein>
    <submittedName>
        <fullName evidence="1">Uncharacterized protein</fullName>
    </submittedName>
</protein>
<dbReference type="EMBL" id="VIBQ01000072">
    <property type="protein sequence ID" value="KAB8606250.1"/>
    <property type="molecule type" value="Genomic_DNA"/>
</dbReference>
<evidence type="ECO:0000313" key="2">
    <source>
        <dbReference type="Proteomes" id="UP000327013"/>
    </source>
</evidence>
<evidence type="ECO:0000313" key="1">
    <source>
        <dbReference type="EMBL" id="KAB8606250.1"/>
    </source>
</evidence>
<gene>
    <name evidence="1" type="ORF">FH972_025880</name>
</gene>
<comment type="caution">
    <text evidence="1">The sequence shown here is derived from an EMBL/GenBank/DDBJ whole genome shotgun (WGS) entry which is preliminary data.</text>
</comment>
<dbReference type="OrthoDB" id="4037694at2759"/>
<dbReference type="Proteomes" id="UP000327013">
    <property type="component" value="Unassembled WGS sequence"/>
</dbReference>
<reference evidence="1 2" key="1">
    <citation type="submission" date="2019-06" db="EMBL/GenBank/DDBJ databases">
        <title>A chromosomal-level reference genome of Carpinus fangiana (Coryloideae, Betulaceae).</title>
        <authorList>
            <person name="Yang X."/>
            <person name="Wang Z."/>
            <person name="Zhang L."/>
            <person name="Hao G."/>
            <person name="Liu J."/>
            <person name="Yang Y."/>
        </authorList>
    </citation>
    <scope>NUCLEOTIDE SEQUENCE [LARGE SCALE GENOMIC DNA]</scope>
    <source>
        <strain evidence="1">Cfa_2016G</strain>
        <tissue evidence="1">Leaf</tissue>
    </source>
</reference>
<name>A0A5N6L2V2_9ROSI</name>
<dbReference type="AlphaFoldDB" id="A0A5N6L2V2"/>
<keyword evidence="2" id="KW-1185">Reference proteome</keyword>
<proteinExistence type="predicted"/>
<sequence length="137" mass="15290">MGFTTGLVLLPNPHLSSHFHANTIWSQLGGITLTTGTLYLTLHLHRQNRLYQATLLRQQSMLLNNIVDPPLPGPPPVDREVRAGRGCSPSQLEESTELEQRGKGLIMDYVFEMIIARMGGLEYWPFQGPPLLRACLA</sequence>
<organism evidence="1 2">
    <name type="scientific">Carpinus fangiana</name>
    <dbReference type="NCBI Taxonomy" id="176857"/>
    <lineage>
        <taxon>Eukaryota</taxon>
        <taxon>Viridiplantae</taxon>
        <taxon>Streptophyta</taxon>
        <taxon>Embryophyta</taxon>
        <taxon>Tracheophyta</taxon>
        <taxon>Spermatophyta</taxon>
        <taxon>Magnoliopsida</taxon>
        <taxon>eudicotyledons</taxon>
        <taxon>Gunneridae</taxon>
        <taxon>Pentapetalae</taxon>
        <taxon>rosids</taxon>
        <taxon>fabids</taxon>
        <taxon>Fagales</taxon>
        <taxon>Betulaceae</taxon>
        <taxon>Carpinus</taxon>
    </lineage>
</organism>